<dbReference type="InterPro" id="IPR000172">
    <property type="entry name" value="GMC_OxRdtase_N"/>
</dbReference>
<dbReference type="SUPFAM" id="SSF51905">
    <property type="entry name" value="FAD/NAD(P)-binding domain"/>
    <property type="match status" value="1"/>
</dbReference>
<dbReference type="PROSITE" id="PS00624">
    <property type="entry name" value="GMC_OXRED_2"/>
    <property type="match status" value="1"/>
</dbReference>
<dbReference type="SUPFAM" id="SSF54373">
    <property type="entry name" value="FAD-linked reductases, C-terminal domain"/>
    <property type="match status" value="1"/>
</dbReference>
<feature type="binding site" evidence="3">
    <location>
        <position position="277"/>
    </location>
    <ligand>
        <name>FAD</name>
        <dbReference type="ChEBI" id="CHEBI:57692"/>
    </ligand>
</feature>
<name>A0A835CQ60_APHGI</name>
<evidence type="ECO:0000259" key="4">
    <source>
        <dbReference type="PROSITE" id="PS00624"/>
    </source>
</evidence>
<dbReference type="PIRSF" id="PIRSF000137">
    <property type="entry name" value="Alcohol_oxidase"/>
    <property type="match status" value="1"/>
</dbReference>
<organism evidence="5 6">
    <name type="scientific">Aphidius gifuensis</name>
    <name type="common">Parasitoid wasp</name>
    <dbReference type="NCBI Taxonomy" id="684658"/>
    <lineage>
        <taxon>Eukaryota</taxon>
        <taxon>Metazoa</taxon>
        <taxon>Ecdysozoa</taxon>
        <taxon>Arthropoda</taxon>
        <taxon>Hexapoda</taxon>
        <taxon>Insecta</taxon>
        <taxon>Pterygota</taxon>
        <taxon>Neoptera</taxon>
        <taxon>Endopterygota</taxon>
        <taxon>Hymenoptera</taxon>
        <taxon>Apocrita</taxon>
        <taxon>Ichneumonoidea</taxon>
        <taxon>Braconidae</taxon>
        <taxon>Aphidiinae</taxon>
        <taxon>Aphidius</taxon>
    </lineage>
</organism>
<reference evidence="5 6" key="1">
    <citation type="submission" date="2020-08" db="EMBL/GenBank/DDBJ databases">
        <title>Aphidius gifuensis genome sequencing and assembly.</title>
        <authorList>
            <person name="Du Z."/>
        </authorList>
    </citation>
    <scope>NUCLEOTIDE SEQUENCE [LARGE SCALE GENOMIC DNA]</scope>
    <source>
        <strain evidence="5">YNYX2018</strain>
        <tissue evidence="5">Adults</tissue>
    </source>
</reference>
<evidence type="ECO:0000256" key="3">
    <source>
        <dbReference type="PIRSR" id="PIRSR000137-2"/>
    </source>
</evidence>
<dbReference type="Gene3D" id="3.30.560.10">
    <property type="entry name" value="Glucose Oxidase, domain 3"/>
    <property type="match status" value="1"/>
</dbReference>
<dbReference type="GO" id="GO:0016614">
    <property type="term" value="F:oxidoreductase activity, acting on CH-OH group of donors"/>
    <property type="evidence" value="ECO:0007669"/>
    <property type="project" value="InterPro"/>
</dbReference>
<dbReference type="Gene3D" id="3.50.50.60">
    <property type="entry name" value="FAD/NAD(P)-binding domain"/>
    <property type="match status" value="1"/>
</dbReference>
<gene>
    <name evidence="5" type="ORF">HCN44_002976</name>
</gene>
<keyword evidence="3" id="KW-0285">Flavoprotein</keyword>
<keyword evidence="6" id="KW-1185">Reference proteome</keyword>
<comment type="similarity">
    <text evidence="1">Belongs to the GMC oxidoreductase family.</text>
</comment>
<dbReference type="Proteomes" id="UP000639338">
    <property type="component" value="Unassembled WGS sequence"/>
</dbReference>
<accession>A0A835CQ60</accession>
<sequence length="644" mass="72404">MLLLMIILLHSTSALSPFDIIKNIYNFYTENPPFPEAFQKDDRAIKRSYDFIIIGAGSGGSVVANRLTENPNWNVLLLEAGKEEIFLTDFPLLAPAMHITAYNWGYKTEPRPKNHDGTGGYCLSMINGRCNWPRGKAVGGTSVINFMIHSRGSKNDYDKWQDDGNIGWSYKDVYPYFKKSEKAYFRKKEKGINDTIYGKNGYLDVTTSPWTSKIRNYFLKSGEEIGYSIKDCNEENPIGFCQTKVNLRLGRRVSASKAFIKPIRHRNNFYLSKYSRVTKIIINPITKMAIGVEFLKNGIIHFVKAKKEIILSAGSLNSPQILMLSGIGPKKHLENLDINVIEDLPVGYNLQDHVSMSALTFLVNDSVTIVEARIASNYKNTLDYFSNGSGPFTVPAGAEALAFINTKNYFNKFNNNDNEMNNLVDNDSNDNLVDNEKEEPDVELVFGVGSMAGDSSGSIRSIFGLSDDWYKQVFHGYEGEDAFSIVPILLHPKSRGRVSLRSSNPFDYPIFEANYYDDEEDLQTIVRGIKMAIKVASTKAFKRYNTTLLPVKFPGCKNMSFNSDEYWSCVARQISSTLGHFVGTCKMGPKKFGGVVDERLKVYGINKLRIVDASIMPTLVSGHTNSPTYMIGEKASDMIKQDWS</sequence>
<protein>
    <recommendedName>
        <fullName evidence="4">Glucose-methanol-choline oxidoreductase N-terminal domain-containing protein</fullName>
    </recommendedName>
</protein>
<dbReference type="PANTHER" id="PTHR11552">
    <property type="entry name" value="GLUCOSE-METHANOL-CHOLINE GMC OXIDOREDUCTASE"/>
    <property type="match status" value="1"/>
</dbReference>
<proteinExistence type="inferred from homology"/>
<dbReference type="InterPro" id="IPR012132">
    <property type="entry name" value="GMC_OxRdtase"/>
</dbReference>
<dbReference type="GO" id="GO:0050660">
    <property type="term" value="F:flavin adenine dinucleotide binding"/>
    <property type="evidence" value="ECO:0007669"/>
    <property type="project" value="InterPro"/>
</dbReference>
<dbReference type="InterPro" id="IPR036188">
    <property type="entry name" value="FAD/NAD-bd_sf"/>
</dbReference>
<dbReference type="Pfam" id="PF05199">
    <property type="entry name" value="GMC_oxred_C"/>
    <property type="match status" value="1"/>
</dbReference>
<dbReference type="OrthoDB" id="269227at2759"/>
<comment type="caution">
    <text evidence="5">The sequence shown here is derived from an EMBL/GenBank/DDBJ whole genome shotgun (WGS) entry which is preliminary data.</text>
</comment>
<evidence type="ECO:0000256" key="1">
    <source>
        <dbReference type="ARBA" id="ARBA00010790"/>
    </source>
</evidence>
<dbReference type="Pfam" id="PF00732">
    <property type="entry name" value="GMC_oxred_N"/>
    <property type="match status" value="1"/>
</dbReference>
<dbReference type="EMBL" id="JACMRX010000004">
    <property type="protein sequence ID" value="KAF7991414.1"/>
    <property type="molecule type" value="Genomic_DNA"/>
</dbReference>
<evidence type="ECO:0000313" key="6">
    <source>
        <dbReference type="Proteomes" id="UP000639338"/>
    </source>
</evidence>
<feature type="active site" description="Proton acceptor" evidence="2">
    <location>
        <position position="623"/>
    </location>
</feature>
<comment type="cofactor">
    <cofactor evidence="3">
        <name>FAD</name>
        <dbReference type="ChEBI" id="CHEBI:57692"/>
    </cofactor>
</comment>
<keyword evidence="3" id="KW-0274">FAD</keyword>
<dbReference type="AlphaFoldDB" id="A0A835CQ60"/>
<evidence type="ECO:0000256" key="2">
    <source>
        <dbReference type="PIRSR" id="PIRSR000137-1"/>
    </source>
</evidence>
<dbReference type="InterPro" id="IPR007867">
    <property type="entry name" value="GMC_OxRtase_C"/>
</dbReference>
<dbReference type="PANTHER" id="PTHR11552:SF216">
    <property type="entry name" value="GLUCOSE-METHANOL-CHOLINE OXIDOREDUCTASE N-TERMINAL DOMAIN-CONTAINING PROTEIN"/>
    <property type="match status" value="1"/>
</dbReference>
<feature type="active site" description="Proton donor" evidence="2">
    <location>
        <position position="580"/>
    </location>
</feature>
<feature type="binding site" evidence="3">
    <location>
        <position position="141"/>
    </location>
    <ligand>
        <name>FAD</name>
        <dbReference type="ChEBI" id="CHEBI:57692"/>
    </ligand>
</feature>
<evidence type="ECO:0000313" key="5">
    <source>
        <dbReference type="EMBL" id="KAF7991414.1"/>
    </source>
</evidence>
<feature type="domain" description="Glucose-methanol-choline oxidoreductase N-terminal" evidence="4">
    <location>
        <begin position="314"/>
        <end position="328"/>
    </location>
</feature>